<accession>A0AAU9EWJ1</accession>
<evidence type="ECO:0000259" key="1">
    <source>
        <dbReference type="PROSITE" id="PS51746"/>
    </source>
</evidence>
<evidence type="ECO:0000313" key="2">
    <source>
        <dbReference type="EMBL" id="BEP29465.1"/>
    </source>
</evidence>
<dbReference type="SUPFAM" id="SSF81606">
    <property type="entry name" value="PP2C-like"/>
    <property type="match status" value="1"/>
</dbReference>
<dbReference type="RefSeq" id="WP_338535095.1">
    <property type="nucleotide sequence ID" value="NZ_AP028654.1"/>
</dbReference>
<sequence length="238" mass="26556">MKTAAKTDKGKIRNNNEDYYYIDEKNNIFIVADGIGGHKAGEVASSLTTQLISEYIESKYNFYESKIPLLISESIKHANNVVYNMSNEKEECDGMGTTISMGILINNILYVGHVGDSRIYLLRGDSITQITKDHTLVNELLNNGTLTEEEAKNYPNKNIITKAIGTSFKVDSDIFEYEVEDGDIYIFCTDGLSDNVSKSELKEIVKENENINIMSEKLIKLANENGGSDNITVLLLSI</sequence>
<dbReference type="Pfam" id="PF00481">
    <property type="entry name" value="PP2C"/>
    <property type="match status" value="1"/>
</dbReference>
<dbReference type="InterPro" id="IPR001932">
    <property type="entry name" value="PPM-type_phosphatase-like_dom"/>
</dbReference>
<gene>
    <name evidence="2" type="ORF">HLPR_17960</name>
</gene>
<keyword evidence="3" id="KW-1185">Reference proteome</keyword>
<dbReference type="Gene3D" id="3.60.40.10">
    <property type="entry name" value="PPM-type phosphatase domain"/>
    <property type="match status" value="1"/>
</dbReference>
<dbReference type="NCBIfam" id="NF033484">
    <property type="entry name" value="Stp1_PP2C_phos"/>
    <property type="match status" value="1"/>
</dbReference>
<dbReference type="AlphaFoldDB" id="A0AAU9EWJ1"/>
<dbReference type="SMART" id="SM00332">
    <property type="entry name" value="PP2Cc"/>
    <property type="match status" value="1"/>
</dbReference>
<proteinExistence type="predicted"/>
<dbReference type="InterPro" id="IPR036457">
    <property type="entry name" value="PPM-type-like_dom_sf"/>
</dbReference>
<dbReference type="PROSITE" id="PS51746">
    <property type="entry name" value="PPM_2"/>
    <property type="match status" value="1"/>
</dbReference>
<dbReference type="Proteomes" id="UP001321786">
    <property type="component" value="Chromosome"/>
</dbReference>
<reference evidence="2 3" key="1">
    <citation type="submission" date="2023-08" db="EMBL/GenBank/DDBJ databases">
        <title>Helicovermis profunda gen. nov., sp. nov., a novel mesophilic, fermentative bacterium within the Bacillota from a deep-sea hydrothermal vent chimney.</title>
        <authorList>
            <person name="Miyazaki U."/>
            <person name="Mizutani D."/>
            <person name="Hashimoto Y."/>
            <person name="Tame A."/>
            <person name="Sawayama S."/>
            <person name="Miyazaki J."/>
            <person name="Takai K."/>
            <person name="Nakagawa S."/>
        </authorList>
    </citation>
    <scope>NUCLEOTIDE SEQUENCE [LARGE SCALE GENOMIC DNA]</scope>
    <source>
        <strain evidence="2 3">S502</strain>
    </source>
</reference>
<dbReference type="SMART" id="SM00331">
    <property type="entry name" value="PP2C_SIG"/>
    <property type="match status" value="1"/>
</dbReference>
<feature type="domain" description="PPM-type phosphatase" evidence="1">
    <location>
        <begin position="2"/>
        <end position="238"/>
    </location>
</feature>
<dbReference type="CDD" id="cd00143">
    <property type="entry name" value="PP2Cc"/>
    <property type="match status" value="1"/>
</dbReference>
<evidence type="ECO:0000313" key="3">
    <source>
        <dbReference type="Proteomes" id="UP001321786"/>
    </source>
</evidence>
<name>A0AAU9EWJ1_9FIRM</name>
<dbReference type="InterPro" id="IPR015655">
    <property type="entry name" value="PP2C"/>
</dbReference>
<dbReference type="KEGG" id="hprf:HLPR_17960"/>
<organism evidence="2 3">
    <name type="scientific">Helicovermis profundi</name>
    <dbReference type="NCBI Taxonomy" id="3065157"/>
    <lineage>
        <taxon>Bacteria</taxon>
        <taxon>Bacillati</taxon>
        <taxon>Bacillota</taxon>
        <taxon>Clostridia</taxon>
        <taxon>Helicovermis</taxon>
    </lineage>
</organism>
<dbReference type="PANTHER" id="PTHR47992">
    <property type="entry name" value="PROTEIN PHOSPHATASE"/>
    <property type="match status" value="1"/>
</dbReference>
<dbReference type="EMBL" id="AP028654">
    <property type="protein sequence ID" value="BEP29465.1"/>
    <property type="molecule type" value="Genomic_DNA"/>
</dbReference>
<dbReference type="GO" id="GO:0004722">
    <property type="term" value="F:protein serine/threonine phosphatase activity"/>
    <property type="evidence" value="ECO:0007669"/>
    <property type="project" value="InterPro"/>
</dbReference>
<protein>
    <submittedName>
        <fullName evidence="2">Stp1/IreP family PP2C-type Ser/Thr phosphatase</fullName>
    </submittedName>
</protein>